<dbReference type="PANTHER" id="PTHR11527">
    <property type="entry name" value="HEAT-SHOCK PROTEIN 20 FAMILY MEMBER"/>
    <property type="match status" value="1"/>
</dbReference>
<organism evidence="4 5">
    <name type="scientific">Pedobacter antarcticus 4BY</name>
    <dbReference type="NCBI Taxonomy" id="1358423"/>
    <lineage>
        <taxon>Bacteria</taxon>
        <taxon>Pseudomonadati</taxon>
        <taxon>Bacteroidota</taxon>
        <taxon>Sphingobacteriia</taxon>
        <taxon>Sphingobacteriales</taxon>
        <taxon>Sphingobacteriaceae</taxon>
        <taxon>Pedobacter</taxon>
    </lineage>
</organism>
<dbReference type="PROSITE" id="PS01031">
    <property type="entry name" value="SHSP"/>
    <property type="match status" value="1"/>
</dbReference>
<dbReference type="eggNOG" id="COG0071">
    <property type="taxonomic scope" value="Bacteria"/>
</dbReference>
<dbReference type="InterPro" id="IPR031107">
    <property type="entry name" value="Small_HSP"/>
</dbReference>
<evidence type="ECO:0000259" key="3">
    <source>
        <dbReference type="PROSITE" id="PS01031"/>
    </source>
</evidence>
<evidence type="ECO:0000256" key="1">
    <source>
        <dbReference type="PROSITE-ProRule" id="PRU00285"/>
    </source>
</evidence>
<evidence type="ECO:0000256" key="2">
    <source>
        <dbReference type="RuleBase" id="RU003616"/>
    </source>
</evidence>
<dbReference type="InterPro" id="IPR002068">
    <property type="entry name" value="A-crystallin/Hsp20_dom"/>
</dbReference>
<evidence type="ECO:0000313" key="5">
    <source>
        <dbReference type="Proteomes" id="UP000028007"/>
    </source>
</evidence>
<dbReference type="RefSeq" id="WP_037438157.1">
    <property type="nucleotide sequence ID" value="NZ_JNFF01000017.1"/>
</dbReference>
<dbReference type="Pfam" id="PF00011">
    <property type="entry name" value="HSP20"/>
    <property type="match status" value="1"/>
</dbReference>
<keyword evidence="5" id="KW-1185">Reference proteome</keyword>
<evidence type="ECO:0000313" key="4">
    <source>
        <dbReference type="EMBL" id="KEQ31357.1"/>
    </source>
</evidence>
<comment type="caution">
    <text evidence="4">The sequence shown here is derived from an EMBL/GenBank/DDBJ whole genome shotgun (WGS) entry which is preliminary data.</text>
</comment>
<dbReference type="Gene3D" id="2.60.40.790">
    <property type="match status" value="1"/>
</dbReference>
<dbReference type="EMBL" id="JNFF01000017">
    <property type="protein sequence ID" value="KEQ31357.1"/>
    <property type="molecule type" value="Genomic_DNA"/>
</dbReference>
<name>A0A081PKY4_9SPHI</name>
<feature type="domain" description="SHSP" evidence="3">
    <location>
        <begin position="35"/>
        <end position="148"/>
    </location>
</feature>
<sequence length="148" mass="16967">MTLVKFNPNNSNKKNGLMPGINDVFDSIFNDTFFSDRMMSRVPATNISESKDHYHLELAAPGLKKEDFKLSLERDVLSVSVEQSLQNDSQERNFNKREFSYNSFVRSFKLPESAEENGIEASYENGVLAINIPKREEAKVQSRQIEIK</sequence>
<accession>A0A081PKY4</accession>
<reference evidence="4 5" key="1">
    <citation type="journal article" date="1992" name="Int. J. Syst. Bacteriol.">
        <title>Sphingobacterium antarcticus sp. nov. a Psychrotrophic Bacterium from the Soils of Schirmacher Oasis, Antarctica.</title>
        <authorList>
            <person name="Shivaji S."/>
            <person name="Ray M.K."/>
            <person name="Rao N.S."/>
            <person name="Saiserr L."/>
            <person name="Jagannadham M.V."/>
            <person name="Kumar G.S."/>
            <person name="Reddy G."/>
            <person name="Bhargava P.M."/>
        </authorList>
    </citation>
    <scope>NUCLEOTIDE SEQUENCE [LARGE SCALE GENOMIC DNA]</scope>
    <source>
        <strain evidence="4 5">4BY</strain>
    </source>
</reference>
<dbReference type="CDD" id="cd06464">
    <property type="entry name" value="ACD_sHsps-like"/>
    <property type="match status" value="1"/>
</dbReference>
<proteinExistence type="inferred from homology"/>
<dbReference type="SUPFAM" id="SSF49764">
    <property type="entry name" value="HSP20-like chaperones"/>
    <property type="match status" value="1"/>
</dbReference>
<dbReference type="InterPro" id="IPR008978">
    <property type="entry name" value="HSP20-like_chaperone"/>
</dbReference>
<dbReference type="AlphaFoldDB" id="A0A081PKY4"/>
<dbReference type="OrthoDB" id="9814487at2"/>
<dbReference type="Proteomes" id="UP000028007">
    <property type="component" value="Unassembled WGS sequence"/>
</dbReference>
<protein>
    <submittedName>
        <fullName evidence="4">Heat-shock protein</fullName>
    </submittedName>
</protein>
<comment type="similarity">
    <text evidence="1 2">Belongs to the small heat shock protein (HSP20) family.</text>
</comment>
<gene>
    <name evidence="4" type="ORF">N180_07675</name>
</gene>